<dbReference type="InterPro" id="IPR032508">
    <property type="entry name" value="FecR_C"/>
</dbReference>
<dbReference type="Gene3D" id="2.60.120.1440">
    <property type="match status" value="1"/>
</dbReference>
<feature type="transmembrane region" description="Helical" evidence="1">
    <location>
        <begin position="83"/>
        <end position="104"/>
    </location>
</feature>
<evidence type="ECO:0000256" key="1">
    <source>
        <dbReference type="SAM" id="Phobius"/>
    </source>
</evidence>
<accession>A0ABS1R101</accession>
<organism evidence="4 5">
    <name type="scientific">Sphingobacterium faecale</name>
    <dbReference type="NCBI Taxonomy" id="2803775"/>
    <lineage>
        <taxon>Bacteria</taxon>
        <taxon>Pseudomonadati</taxon>
        <taxon>Bacteroidota</taxon>
        <taxon>Sphingobacteriia</taxon>
        <taxon>Sphingobacteriales</taxon>
        <taxon>Sphingobacteriaceae</taxon>
        <taxon>Sphingobacterium</taxon>
    </lineage>
</organism>
<proteinExistence type="predicted"/>
<keyword evidence="1" id="KW-0812">Transmembrane</keyword>
<dbReference type="PIRSF" id="PIRSF018266">
    <property type="entry name" value="FecR"/>
    <property type="match status" value="1"/>
</dbReference>
<sequence length="386" mass="43330">MDQQILEVLKRYKENACTATEVEELLLYIRSEQNREQLAVLISEGLLDDVPEDFMNSAEIRQRVERMNPLYVEDRLIEKRSNVFGWLKIAASILLVMSVAFYMYQKQQLQSYENSVVEAIDIAPGTNQAILTLADGSTIALSDQHAEIIFDSDSIRYADGSLVLNKPSGDSQILVLTTPNGGQYQVTLPDGTKVWLNAATTLKYPSHFEADNRTVELIGEAYFEVAPNKLLPFIVVSGAQKVKVLGTQFNVNSYKDGGAILTTLVEGSVKIIVNGRETLLEPDQQARLVDDKLSVNTVETEDYVAWRNNILIFHNTSLKYILLELSRWYDFNIDIGSIPDVILYGEIPRNVNLSEVLQLIERTSKVKLKIVADGVGGKERRVVVSR</sequence>
<dbReference type="EMBL" id="JAERTY010000003">
    <property type="protein sequence ID" value="MBL1408353.1"/>
    <property type="molecule type" value="Genomic_DNA"/>
</dbReference>
<keyword evidence="1" id="KW-0472">Membrane</keyword>
<evidence type="ECO:0000259" key="3">
    <source>
        <dbReference type="Pfam" id="PF16344"/>
    </source>
</evidence>
<dbReference type="RefSeq" id="WP_202102126.1">
    <property type="nucleotide sequence ID" value="NZ_JAERTY010000003.1"/>
</dbReference>
<keyword evidence="1" id="KW-1133">Transmembrane helix</keyword>
<dbReference type="PANTHER" id="PTHR30273:SF2">
    <property type="entry name" value="PROTEIN FECR"/>
    <property type="match status" value="1"/>
</dbReference>
<evidence type="ECO:0000313" key="4">
    <source>
        <dbReference type="EMBL" id="MBL1408353.1"/>
    </source>
</evidence>
<feature type="domain" description="FecR protein" evidence="2">
    <location>
        <begin position="176"/>
        <end position="270"/>
    </location>
</feature>
<protein>
    <submittedName>
        <fullName evidence="4">FecR domain-containing protein</fullName>
    </submittedName>
</protein>
<dbReference type="Pfam" id="PF04773">
    <property type="entry name" value="FecR"/>
    <property type="match status" value="1"/>
</dbReference>
<comment type="caution">
    <text evidence="4">The sequence shown here is derived from an EMBL/GenBank/DDBJ whole genome shotgun (WGS) entry which is preliminary data.</text>
</comment>
<gene>
    <name evidence="4" type="ORF">JKG61_06270</name>
</gene>
<keyword evidence="5" id="KW-1185">Reference proteome</keyword>
<evidence type="ECO:0000259" key="2">
    <source>
        <dbReference type="Pfam" id="PF04773"/>
    </source>
</evidence>
<dbReference type="Gene3D" id="3.55.50.30">
    <property type="match status" value="1"/>
</dbReference>
<dbReference type="InterPro" id="IPR006860">
    <property type="entry name" value="FecR"/>
</dbReference>
<evidence type="ECO:0000313" key="5">
    <source>
        <dbReference type="Proteomes" id="UP000625283"/>
    </source>
</evidence>
<dbReference type="PANTHER" id="PTHR30273">
    <property type="entry name" value="PERIPLASMIC SIGNAL SENSOR AND SIGMA FACTOR ACTIVATOR FECR-RELATED"/>
    <property type="match status" value="1"/>
</dbReference>
<reference evidence="4 5" key="1">
    <citation type="submission" date="2021-01" db="EMBL/GenBank/DDBJ databases">
        <title>C459-1 draft genome sequence.</title>
        <authorList>
            <person name="Zhang X.-F."/>
        </authorList>
    </citation>
    <scope>NUCLEOTIDE SEQUENCE [LARGE SCALE GENOMIC DNA]</scope>
    <source>
        <strain evidence="5">C459-1</strain>
    </source>
</reference>
<name>A0ABS1R101_9SPHI</name>
<dbReference type="Proteomes" id="UP000625283">
    <property type="component" value="Unassembled WGS sequence"/>
</dbReference>
<feature type="domain" description="Protein FecR C-terminal" evidence="3">
    <location>
        <begin position="311"/>
        <end position="370"/>
    </location>
</feature>
<dbReference type="InterPro" id="IPR012373">
    <property type="entry name" value="Ferrdict_sens_TM"/>
</dbReference>
<dbReference type="Pfam" id="PF16344">
    <property type="entry name" value="FecR_C"/>
    <property type="match status" value="1"/>
</dbReference>